<dbReference type="InterPro" id="IPR029510">
    <property type="entry name" value="Ald_DH_CS_GLU"/>
</dbReference>
<dbReference type="Gene3D" id="3.40.605.10">
    <property type="entry name" value="Aldehyde Dehydrogenase, Chain A, domain 1"/>
    <property type="match status" value="1"/>
</dbReference>
<protein>
    <submittedName>
        <fullName evidence="6">Aldehyde dehydrogenase</fullName>
    </submittedName>
</protein>
<evidence type="ECO:0000259" key="5">
    <source>
        <dbReference type="Pfam" id="PF00171"/>
    </source>
</evidence>
<dbReference type="GO" id="GO:0016620">
    <property type="term" value="F:oxidoreductase activity, acting on the aldehyde or oxo group of donors, NAD or NADP as acceptor"/>
    <property type="evidence" value="ECO:0007669"/>
    <property type="project" value="InterPro"/>
</dbReference>
<dbReference type="PANTHER" id="PTHR42804:SF1">
    <property type="entry name" value="ALDEHYDE DEHYDROGENASE-RELATED"/>
    <property type="match status" value="1"/>
</dbReference>
<dbReference type="FunFam" id="3.40.309.10:FF:000009">
    <property type="entry name" value="Aldehyde dehydrogenase A"/>
    <property type="match status" value="1"/>
</dbReference>
<dbReference type="InterPro" id="IPR016162">
    <property type="entry name" value="Ald_DH_N"/>
</dbReference>
<evidence type="ECO:0000256" key="4">
    <source>
        <dbReference type="RuleBase" id="RU003345"/>
    </source>
</evidence>
<dbReference type="InterPro" id="IPR016161">
    <property type="entry name" value="Ald_DH/histidinol_DH"/>
</dbReference>
<dbReference type="Pfam" id="PF00171">
    <property type="entry name" value="Aldedh"/>
    <property type="match status" value="1"/>
</dbReference>
<dbReference type="OrthoDB" id="6882680at2"/>
<evidence type="ECO:0000313" key="6">
    <source>
        <dbReference type="EMBL" id="ORB63990.1"/>
    </source>
</evidence>
<keyword evidence="2 4" id="KW-0560">Oxidoreductase</keyword>
<dbReference type="PROSITE" id="PS00687">
    <property type="entry name" value="ALDEHYDE_DEHYDR_GLU"/>
    <property type="match status" value="1"/>
</dbReference>
<dbReference type="RefSeq" id="WP_083127053.1">
    <property type="nucleotide sequence ID" value="NZ_MVIM01000009.1"/>
</dbReference>
<dbReference type="AlphaFoldDB" id="A0A1X0JN03"/>
<name>A0A1X0JN03_9MYCO</name>
<evidence type="ECO:0000256" key="2">
    <source>
        <dbReference type="ARBA" id="ARBA00023002"/>
    </source>
</evidence>
<dbReference type="EMBL" id="MVIM01000009">
    <property type="protein sequence ID" value="ORB63990.1"/>
    <property type="molecule type" value="Genomic_DNA"/>
</dbReference>
<dbReference type="Proteomes" id="UP000192411">
    <property type="component" value="Unassembled WGS sequence"/>
</dbReference>
<evidence type="ECO:0000313" key="7">
    <source>
        <dbReference type="Proteomes" id="UP000192411"/>
    </source>
</evidence>
<dbReference type="STRING" id="75922.BST47_18415"/>
<comment type="similarity">
    <text evidence="1 4">Belongs to the aldehyde dehydrogenase family.</text>
</comment>
<proteinExistence type="inferred from homology"/>
<dbReference type="eggNOG" id="COG1012">
    <property type="taxonomic scope" value="Bacteria"/>
</dbReference>
<dbReference type="SUPFAM" id="SSF53720">
    <property type="entry name" value="ALDH-like"/>
    <property type="match status" value="1"/>
</dbReference>
<dbReference type="Gene3D" id="3.40.309.10">
    <property type="entry name" value="Aldehyde Dehydrogenase, Chain A, domain 2"/>
    <property type="match status" value="1"/>
</dbReference>
<organism evidence="6 7">
    <name type="scientific">Mycolicibacterium tusciae</name>
    <dbReference type="NCBI Taxonomy" id="75922"/>
    <lineage>
        <taxon>Bacteria</taxon>
        <taxon>Bacillati</taxon>
        <taxon>Actinomycetota</taxon>
        <taxon>Actinomycetes</taxon>
        <taxon>Mycobacteriales</taxon>
        <taxon>Mycobacteriaceae</taxon>
        <taxon>Mycolicibacterium</taxon>
    </lineage>
</organism>
<dbReference type="InterPro" id="IPR016163">
    <property type="entry name" value="Ald_DH_C"/>
</dbReference>
<accession>A0A1X0JN03</accession>
<sequence>MADARPLLDSYELYIDGRWVEPGSGRYDDISPATEATIAQAPDASVADVDAAISAAHRAFDSGPWANASVEDRSRCLDQLGNALMERADEFFALSQAEWGCTANERVIQIDGPAFMAMNTAELTLQLDDQQISPFGAAGTTLLRHEPQGVVSILTPWNFPHSLNVMKVSRALAAGNTIVLKPSPLTPLAGLALARIIDEHTDIPPGVVNVVTPTSVEASKLLTTDPRIDMVSFTGSSLVGRQVMAAAGATMKRILLECGGKSAGIFLDDVDVTDELLERFLFDGCSLHAGQACILQSRLLLPERIHDSVVDRLVELARCVKVGNPTDLDVQMGPLISRTQLERVEAHVAAAVDDGATVVAGGRRPSGLDQGFYYEPTILTGVAPDSTIAQEEVFGPVLTVLRYRDDDDAVAIANNSQYGLSGAVWGADVDRAVAVARRVRTGQIAVNGCIPGDAPFGGFKQSGLGREGGGLPGLYSYMEQKAIGIPA</sequence>
<dbReference type="CDD" id="cd07089">
    <property type="entry name" value="ALDH_CddD-AldA-like"/>
    <property type="match status" value="1"/>
</dbReference>
<keyword evidence="7" id="KW-1185">Reference proteome</keyword>
<comment type="caution">
    <text evidence="6">The sequence shown here is derived from an EMBL/GenBank/DDBJ whole genome shotgun (WGS) entry which is preliminary data.</text>
</comment>
<gene>
    <name evidence="6" type="ORF">BST47_18415</name>
</gene>
<feature type="domain" description="Aldehyde dehydrogenase" evidence="5">
    <location>
        <begin position="19"/>
        <end position="483"/>
    </location>
</feature>
<reference evidence="6 7" key="1">
    <citation type="submission" date="2017-02" db="EMBL/GenBank/DDBJ databases">
        <title>The new phylogeny of genus Mycobacterium.</title>
        <authorList>
            <person name="Tortoli E."/>
            <person name="Trovato A."/>
            <person name="Cirillo D.M."/>
        </authorList>
    </citation>
    <scope>NUCLEOTIDE SEQUENCE [LARGE SCALE GENOMIC DNA]</scope>
    <source>
        <strain evidence="6 7">DSM 44338</strain>
    </source>
</reference>
<evidence type="ECO:0000256" key="1">
    <source>
        <dbReference type="ARBA" id="ARBA00009986"/>
    </source>
</evidence>
<evidence type="ECO:0000256" key="3">
    <source>
        <dbReference type="PROSITE-ProRule" id="PRU10007"/>
    </source>
</evidence>
<dbReference type="PANTHER" id="PTHR42804">
    <property type="entry name" value="ALDEHYDE DEHYDROGENASE"/>
    <property type="match status" value="1"/>
</dbReference>
<feature type="active site" evidence="3">
    <location>
        <position position="257"/>
    </location>
</feature>
<dbReference type="FunFam" id="3.40.605.10:FF:000007">
    <property type="entry name" value="NAD/NADP-dependent betaine aldehyde dehydrogenase"/>
    <property type="match status" value="1"/>
</dbReference>
<dbReference type="InterPro" id="IPR015590">
    <property type="entry name" value="Aldehyde_DH_dom"/>
</dbReference>